<feature type="region of interest" description="Disordered" evidence="1">
    <location>
        <begin position="273"/>
        <end position="294"/>
    </location>
</feature>
<feature type="chain" id="PRO_5039415516" description="ABC-type glycine betaine transport system substrate-binding domain-containing protein" evidence="2">
    <location>
        <begin position="21"/>
        <end position="305"/>
    </location>
</feature>
<feature type="signal peptide" evidence="2">
    <location>
        <begin position="1"/>
        <end position="20"/>
    </location>
</feature>
<evidence type="ECO:0000256" key="2">
    <source>
        <dbReference type="SAM" id="SignalP"/>
    </source>
</evidence>
<accession>A0A6J4IWR8</accession>
<organism evidence="3">
    <name type="scientific">uncultured Acidimicrobiales bacterium</name>
    <dbReference type="NCBI Taxonomy" id="310071"/>
    <lineage>
        <taxon>Bacteria</taxon>
        <taxon>Bacillati</taxon>
        <taxon>Actinomycetota</taxon>
        <taxon>Acidimicrobiia</taxon>
        <taxon>Acidimicrobiales</taxon>
        <taxon>environmental samples</taxon>
    </lineage>
</organism>
<reference evidence="3" key="1">
    <citation type="submission" date="2020-02" db="EMBL/GenBank/DDBJ databases">
        <authorList>
            <person name="Meier V. D."/>
        </authorList>
    </citation>
    <scope>NUCLEOTIDE SEQUENCE</scope>
    <source>
        <strain evidence="3">AVDCRST_MAG76</strain>
    </source>
</reference>
<gene>
    <name evidence="3" type="ORF">AVDCRST_MAG76-2992</name>
</gene>
<evidence type="ECO:0000256" key="1">
    <source>
        <dbReference type="SAM" id="MobiDB-lite"/>
    </source>
</evidence>
<keyword evidence="2" id="KW-0732">Signal</keyword>
<evidence type="ECO:0008006" key="4">
    <source>
        <dbReference type="Google" id="ProtNLM"/>
    </source>
</evidence>
<name>A0A6J4IWR8_9ACTN</name>
<dbReference type="AlphaFoldDB" id="A0A6J4IWR8"/>
<protein>
    <recommendedName>
        <fullName evidence="4">ABC-type glycine betaine transport system substrate-binding domain-containing protein</fullName>
    </recommendedName>
</protein>
<proteinExistence type="predicted"/>
<dbReference type="EMBL" id="CADCSZ010000175">
    <property type="protein sequence ID" value="CAA9262902.1"/>
    <property type="molecule type" value="Genomic_DNA"/>
</dbReference>
<evidence type="ECO:0000313" key="3">
    <source>
        <dbReference type="EMBL" id="CAA9262902.1"/>
    </source>
</evidence>
<sequence length="305" mass="30684">MSPGLKSLAAVVAAAAMVGAAVVGRGALDTKNERDDLRLTVACDPLARAFCESAAAADPRLTVKVEAPDVTTKRLVGLSAGERPDVQAWVSVGPWLQMADGRRPGQARLQRGEPDFVSSTPLVLVTRTNQNLGSCGRPPAGCLPLPTHPVGLPSPRSSGVGLAGLAQVVLATTGTAAADLDRSVIESGSAVGVIDALERRTNPNAGLEQLNANFAQANPLVTTGAAAAPAGNRASVVSSDPAVRAVLQVGLLDEAARVPMGGAEPAGRALARAAAEAGWDPPGDPAGGLPDPGVLAALQDAWRGP</sequence>